<feature type="transmembrane region" description="Helical" evidence="7">
    <location>
        <begin position="355"/>
        <end position="376"/>
    </location>
</feature>
<feature type="transmembrane region" description="Helical" evidence="7">
    <location>
        <begin position="221"/>
        <end position="240"/>
    </location>
</feature>
<accession>A0A9E2KV67</accession>
<organism evidence="8 9">
    <name type="scientific">Candidatus Ureaplasma intestinipullorum</name>
    <dbReference type="NCBI Taxonomy" id="2838770"/>
    <lineage>
        <taxon>Bacteria</taxon>
        <taxon>Bacillati</taxon>
        <taxon>Mycoplasmatota</taxon>
        <taxon>Mycoplasmoidales</taxon>
        <taxon>Mycoplasmoidaceae</taxon>
        <taxon>Ureaplasma</taxon>
    </lineage>
</organism>
<dbReference type="EMBL" id="JAHLFM010000010">
    <property type="protein sequence ID" value="MBU3830649.1"/>
    <property type="molecule type" value="Genomic_DNA"/>
</dbReference>
<dbReference type="PANTHER" id="PTHR43337">
    <property type="entry name" value="XANTHINE/URACIL PERMEASE C887.17-RELATED"/>
    <property type="match status" value="1"/>
</dbReference>
<evidence type="ECO:0000256" key="4">
    <source>
        <dbReference type="ARBA" id="ARBA00022692"/>
    </source>
</evidence>
<comment type="similarity">
    <text evidence="2">Belongs to the nucleobase:cation symporter-2 (NCS2) (TC 2.A.40) family. Azg-like subfamily.</text>
</comment>
<dbReference type="Proteomes" id="UP000824247">
    <property type="component" value="Unassembled WGS sequence"/>
</dbReference>
<proteinExistence type="inferred from homology"/>
<feature type="transmembrane region" description="Helical" evidence="7">
    <location>
        <begin position="156"/>
        <end position="173"/>
    </location>
</feature>
<keyword evidence="3" id="KW-0813">Transport</keyword>
<feature type="transmembrane region" description="Helical" evidence="7">
    <location>
        <begin position="487"/>
        <end position="504"/>
    </location>
</feature>
<dbReference type="GO" id="GO:0012505">
    <property type="term" value="C:endomembrane system"/>
    <property type="evidence" value="ECO:0007669"/>
    <property type="project" value="UniProtKB-SubCell"/>
</dbReference>
<evidence type="ECO:0000256" key="7">
    <source>
        <dbReference type="SAM" id="Phobius"/>
    </source>
</evidence>
<comment type="caution">
    <text evidence="8">The sequence shown here is derived from an EMBL/GenBank/DDBJ whole genome shotgun (WGS) entry which is preliminary data.</text>
</comment>
<feature type="transmembrane region" description="Helical" evidence="7">
    <location>
        <begin position="36"/>
        <end position="53"/>
    </location>
</feature>
<dbReference type="GO" id="GO:0005345">
    <property type="term" value="F:purine nucleobase transmembrane transporter activity"/>
    <property type="evidence" value="ECO:0007669"/>
    <property type="project" value="TreeGrafter"/>
</dbReference>
<feature type="transmembrane region" description="Helical" evidence="7">
    <location>
        <begin position="101"/>
        <end position="120"/>
    </location>
</feature>
<dbReference type="AlphaFoldDB" id="A0A9E2KV67"/>
<dbReference type="InterPro" id="IPR006043">
    <property type="entry name" value="NCS2"/>
</dbReference>
<dbReference type="PANTHER" id="PTHR43337:SF1">
    <property type="entry name" value="XANTHINE_URACIL PERMEASE C887.17-RELATED"/>
    <property type="match status" value="1"/>
</dbReference>
<keyword evidence="5 7" id="KW-1133">Transmembrane helix</keyword>
<feature type="transmembrane region" description="Helical" evidence="7">
    <location>
        <begin position="388"/>
        <end position="407"/>
    </location>
</feature>
<dbReference type="InterPro" id="IPR045018">
    <property type="entry name" value="Azg-like"/>
</dbReference>
<reference evidence="8" key="2">
    <citation type="submission" date="2021-04" db="EMBL/GenBank/DDBJ databases">
        <authorList>
            <person name="Gilroy R."/>
        </authorList>
    </citation>
    <scope>NUCLEOTIDE SEQUENCE</scope>
    <source>
        <strain evidence="8">A5-1222</strain>
    </source>
</reference>
<dbReference type="GO" id="GO:0005886">
    <property type="term" value="C:plasma membrane"/>
    <property type="evidence" value="ECO:0007669"/>
    <property type="project" value="TreeGrafter"/>
</dbReference>
<name>A0A9E2KV67_9BACT</name>
<evidence type="ECO:0000256" key="3">
    <source>
        <dbReference type="ARBA" id="ARBA00022448"/>
    </source>
</evidence>
<feature type="transmembrane region" description="Helical" evidence="7">
    <location>
        <begin position="73"/>
        <end position="94"/>
    </location>
</feature>
<feature type="transmembrane region" description="Helical" evidence="7">
    <location>
        <begin position="280"/>
        <end position="303"/>
    </location>
</feature>
<sequence>MDSKKSAKTFKRISPISSIKNYFQFDSYRTIFKKEIIGGITTFLAMCYILAVNPSIVGASPITPGGNEFASQYAGGLFLTTAISSFIATMLMGLWARVPVALAPGMGLNAFFTFTVAQYLGFESALTVTIISGIFYLIVVLTPLRSKISASIPTNFKIAVGAGIGLFITFIGLQNSGIVVGSTNVPITGIGDFTNPLVILALCLILLGLVLHFAKIQGAMIITMLFGALILIILCVTGVVNKGVENFGLLGSYSDFSKFGYVAKAGWIGFSNVEMWKNPMTYVGILSFLYMDFFDTTGSLIVVDKLGGFEKFNKNWMVKANHVDAVSTIIGAGIGATTVTTFVESTTGIGAGARTGFSAIITALMFALSIVAWPIMKVFMPINGLQPITSVALVVIGAVMLSQIRNFEWEIFADIPTLFVTLIMMLLTNSIAHGLSFGMITYVVMNFSLGLIQKIKHKKKVINDIVIPITDKTNIVKTREYNYWNRLNGVCIGIATISLIYIIVETGYTYANWF</sequence>
<feature type="transmembrane region" description="Helical" evidence="7">
    <location>
        <begin position="323"/>
        <end position="343"/>
    </location>
</feature>
<feature type="transmembrane region" description="Helical" evidence="7">
    <location>
        <begin position="419"/>
        <end position="452"/>
    </location>
</feature>
<gene>
    <name evidence="8" type="ORF">H9897_00590</name>
</gene>
<feature type="transmembrane region" description="Helical" evidence="7">
    <location>
        <begin position="193"/>
        <end position="214"/>
    </location>
</feature>
<evidence type="ECO:0000256" key="2">
    <source>
        <dbReference type="ARBA" id="ARBA00005697"/>
    </source>
</evidence>
<feature type="transmembrane region" description="Helical" evidence="7">
    <location>
        <begin position="126"/>
        <end position="144"/>
    </location>
</feature>
<comment type="subcellular location">
    <subcellularLocation>
        <location evidence="1">Endomembrane system</location>
        <topology evidence="1">Multi-pass membrane protein</topology>
    </subcellularLocation>
</comment>
<keyword evidence="4 7" id="KW-0812">Transmembrane</keyword>
<evidence type="ECO:0000313" key="9">
    <source>
        <dbReference type="Proteomes" id="UP000824247"/>
    </source>
</evidence>
<evidence type="ECO:0000256" key="1">
    <source>
        <dbReference type="ARBA" id="ARBA00004127"/>
    </source>
</evidence>
<dbReference type="Pfam" id="PF00860">
    <property type="entry name" value="Xan_ur_permease"/>
    <property type="match status" value="1"/>
</dbReference>
<evidence type="ECO:0000313" key="8">
    <source>
        <dbReference type="EMBL" id="MBU3830649.1"/>
    </source>
</evidence>
<evidence type="ECO:0000256" key="5">
    <source>
        <dbReference type="ARBA" id="ARBA00022989"/>
    </source>
</evidence>
<protein>
    <submittedName>
        <fullName evidence="8">NCS2 family permease</fullName>
    </submittedName>
</protein>
<evidence type="ECO:0000256" key="6">
    <source>
        <dbReference type="ARBA" id="ARBA00023136"/>
    </source>
</evidence>
<keyword evidence="6 7" id="KW-0472">Membrane</keyword>
<reference evidence="8" key="1">
    <citation type="journal article" date="2021" name="PeerJ">
        <title>Extensive microbial diversity within the chicken gut microbiome revealed by metagenomics and culture.</title>
        <authorList>
            <person name="Gilroy R."/>
            <person name="Ravi A."/>
            <person name="Getino M."/>
            <person name="Pursley I."/>
            <person name="Horton D.L."/>
            <person name="Alikhan N.F."/>
            <person name="Baker D."/>
            <person name="Gharbi K."/>
            <person name="Hall N."/>
            <person name="Watson M."/>
            <person name="Adriaenssens E.M."/>
            <person name="Foster-Nyarko E."/>
            <person name="Jarju S."/>
            <person name="Secka A."/>
            <person name="Antonio M."/>
            <person name="Oren A."/>
            <person name="Chaudhuri R.R."/>
            <person name="La Ragione R."/>
            <person name="Hildebrand F."/>
            <person name="Pallen M.J."/>
        </authorList>
    </citation>
    <scope>NUCLEOTIDE SEQUENCE</scope>
    <source>
        <strain evidence="8">A5-1222</strain>
    </source>
</reference>